<dbReference type="AlphaFoldDB" id="A0A0A9FG59"/>
<protein>
    <submittedName>
        <fullName evidence="1">Uncharacterized protein</fullName>
    </submittedName>
</protein>
<sequence>MCKELNSLFMICLSSQIQ</sequence>
<accession>A0A0A9FG59</accession>
<organism evidence="1">
    <name type="scientific">Arundo donax</name>
    <name type="common">Giant reed</name>
    <name type="synonym">Donax arundinaceus</name>
    <dbReference type="NCBI Taxonomy" id="35708"/>
    <lineage>
        <taxon>Eukaryota</taxon>
        <taxon>Viridiplantae</taxon>
        <taxon>Streptophyta</taxon>
        <taxon>Embryophyta</taxon>
        <taxon>Tracheophyta</taxon>
        <taxon>Spermatophyta</taxon>
        <taxon>Magnoliopsida</taxon>
        <taxon>Liliopsida</taxon>
        <taxon>Poales</taxon>
        <taxon>Poaceae</taxon>
        <taxon>PACMAD clade</taxon>
        <taxon>Arundinoideae</taxon>
        <taxon>Arundineae</taxon>
        <taxon>Arundo</taxon>
    </lineage>
</organism>
<evidence type="ECO:0000313" key="1">
    <source>
        <dbReference type="EMBL" id="JAE12025.1"/>
    </source>
</evidence>
<reference evidence="1" key="2">
    <citation type="journal article" date="2015" name="Data Brief">
        <title>Shoot transcriptome of the giant reed, Arundo donax.</title>
        <authorList>
            <person name="Barrero R.A."/>
            <person name="Guerrero F.D."/>
            <person name="Moolhuijzen P."/>
            <person name="Goolsby J.A."/>
            <person name="Tidwell J."/>
            <person name="Bellgard S.E."/>
            <person name="Bellgard M.I."/>
        </authorList>
    </citation>
    <scope>NUCLEOTIDE SEQUENCE</scope>
    <source>
        <tissue evidence="1">Shoot tissue taken approximately 20 cm above the soil surface</tissue>
    </source>
</reference>
<dbReference type="EMBL" id="GBRH01185871">
    <property type="protein sequence ID" value="JAE12025.1"/>
    <property type="molecule type" value="Transcribed_RNA"/>
</dbReference>
<reference evidence="1" key="1">
    <citation type="submission" date="2014-09" db="EMBL/GenBank/DDBJ databases">
        <authorList>
            <person name="Magalhaes I.L.F."/>
            <person name="Oliveira U."/>
            <person name="Santos F.R."/>
            <person name="Vidigal T.H.D.A."/>
            <person name="Brescovit A.D."/>
            <person name="Santos A.J."/>
        </authorList>
    </citation>
    <scope>NUCLEOTIDE SEQUENCE</scope>
    <source>
        <tissue evidence="1">Shoot tissue taken approximately 20 cm above the soil surface</tissue>
    </source>
</reference>
<name>A0A0A9FG59_ARUDO</name>
<proteinExistence type="predicted"/>